<protein>
    <submittedName>
        <fullName evidence="1">Uncharacterized protein</fullName>
    </submittedName>
</protein>
<dbReference type="GeneID" id="57432476"/>
<name>A7AXM9_MEDG7</name>
<gene>
    <name evidence="1" type="ORF">RUMGNA_00041</name>
</gene>
<reference evidence="1 2" key="2">
    <citation type="submission" date="2007-06" db="EMBL/GenBank/DDBJ databases">
        <title>Draft genome sequence of Ruminococcus gnavus (ATCC 29149).</title>
        <authorList>
            <person name="Sudarsanam P."/>
            <person name="Ley R."/>
            <person name="Guruge J."/>
            <person name="Turnbaugh P.J."/>
            <person name="Mahowald M."/>
            <person name="Liep D."/>
            <person name="Gordon J."/>
        </authorList>
    </citation>
    <scope>NUCLEOTIDE SEQUENCE [LARGE SCALE GENOMIC DNA]</scope>
    <source>
        <strain evidence="1 2">ATCC 29149</strain>
    </source>
</reference>
<dbReference type="RefSeq" id="WP_004840028.1">
    <property type="nucleotide sequence ID" value="NZ_AAYG02000001.1"/>
</dbReference>
<reference evidence="1 2" key="1">
    <citation type="submission" date="2007-04" db="EMBL/GenBank/DDBJ databases">
        <authorList>
            <person name="Fulton L."/>
            <person name="Clifton S."/>
            <person name="Fulton B."/>
            <person name="Xu J."/>
            <person name="Minx P."/>
            <person name="Pepin K.H."/>
            <person name="Johnson M."/>
            <person name="Thiruvilangam P."/>
            <person name="Bhonagiri V."/>
            <person name="Nash W.E."/>
            <person name="Mardis E.R."/>
            <person name="Wilson R.K."/>
        </authorList>
    </citation>
    <scope>NUCLEOTIDE SEQUENCE [LARGE SCALE GENOMIC DNA]</scope>
    <source>
        <strain evidence="1 2">ATCC 29149</strain>
    </source>
</reference>
<dbReference type="EMBL" id="AAYG02000001">
    <property type="protein sequence ID" value="EDN79530.1"/>
    <property type="molecule type" value="Genomic_DNA"/>
</dbReference>
<organism evidence="1 2">
    <name type="scientific">Mediterraneibacter gnavus (strain ATCC 29149 / DSM 114966 / JCM 6515 / VPI C7-9)</name>
    <name type="common">Ruminococcus gnavus</name>
    <dbReference type="NCBI Taxonomy" id="411470"/>
    <lineage>
        <taxon>Bacteria</taxon>
        <taxon>Bacillati</taxon>
        <taxon>Bacillota</taxon>
        <taxon>Clostridia</taxon>
        <taxon>Lachnospirales</taxon>
        <taxon>Lachnospiraceae</taxon>
        <taxon>Mediterraneibacter</taxon>
    </lineage>
</organism>
<sequence>MPVEIVGYEVVEAGSPPSFSSWVVHQNWTENDIIEEYEKYKDKKKVAKIYGITTQQVTEILKRNV</sequence>
<evidence type="ECO:0000313" key="2">
    <source>
        <dbReference type="Proteomes" id="UP000004410"/>
    </source>
</evidence>
<dbReference type="PaxDb" id="411470-RUMGNA_00041"/>
<accession>A7AXM9</accession>
<dbReference type="Proteomes" id="UP000004410">
    <property type="component" value="Unassembled WGS sequence"/>
</dbReference>
<proteinExistence type="predicted"/>
<comment type="caution">
    <text evidence="1">The sequence shown here is derived from an EMBL/GenBank/DDBJ whole genome shotgun (WGS) entry which is preliminary data.</text>
</comment>
<dbReference type="AlphaFoldDB" id="A7AXM9"/>
<evidence type="ECO:0000313" key="1">
    <source>
        <dbReference type="EMBL" id="EDN79530.1"/>
    </source>
</evidence>